<organism evidence="2 3">
    <name type="scientific">Acidicapsa dinghuensis</name>
    <dbReference type="NCBI Taxonomy" id="2218256"/>
    <lineage>
        <taxon>Bacteria</taxon>
        <taxon>Pseudomonadati</taxon>
        <taxon>Acidobacteriota</taxon>
        <taxon>Terriglobia</taxon>
        <taxon>Terriglobales</taxon>
        <taxon>Acidobacteriaceae</taxon>
        <taxon>Acidicapsa</taxon>
    </lineage>
</organism>
<dbReference type="InterPro" id="IPR001387">
    <property type="entry name" value="Cro/C1-type_HTH"/>
</dbReference>
<dbReference type="EMBL" id="JBHSPH010000009">
    <property type="protein sequence ID" value="MFC5864262.1"/>
    <property type="molecule type" value="Genomic_DNA"/>
</dbReference>
<dbReference type="CDD" id="cd00093">
    <property type="entry name" value="HTH_XRE"/>
    <property type="match status" value="1"/>
</dbReference>
<evidence type="ECO:0000313" key="2">
    <source>
        <dbReference type="EMBL" id="MFC5864262.1"/>
    </source>
</evidence>
<dbReference type="PROSITE" id="PS50943">
    <property type="entry name" value="HTH_CROC1"/>
    <property type="match status" value="1"/>
</dbReference>
<dbReference type="Gene3D" id="1.10.260.40">
    <property type="entry name" value="lambda repressor-like DNA-binding domains"/>
    <property type="match status" value="1"/>
</dbReference>
<dbReference type="RefSeq" id="WP_263341995.1">
    <property type="nucleotide sequence ID" value="NZ_JAGSYH010000009.1"/>
</dbReference>
<dbReference type="InterPro" id="IPR010982">
    <property type="entry name" value="Lambda_DNA-bd_dom_sf"/>
</dbReference>
<dbReference type="Pfam" id="PF01381">
    <property type="entry name" value="HTH_3"/>
    <property type="match status" value="1"/>
</dbReference>
<dbReference type="Proteomes" id="UP001596091">
    <property type="component" value="Unassembled WGS sequence"/>
</dbReference>
<sequence>MKISAAVNEAFGAKLRWHRRSRDISQGELAARVGLSRVTVATIEAGKQNTQLQHVFLFARALDVPISDLVPSIQEVEQRHHAPVDIGSGGIVMSDLFFLQDARELLRQLKDGADEHPLDETTD</sequence>
<gene>
    <name evidence="2" type="ORF">ACFPT7_18295</name>
</gene>
<evidence type="ECO:0000313" key="3">
    <source>
        <dbReference type="Proteomes" id="UP001596091"/>
    </source>
</evidence>
<protein>
    <submittedName>
        <fullName evidence="2">Helix-turn-helix transcriptional regulator</fullName>
    </submittedName>
</protein>
<proteinExistence type="predicted"/>
<evidence type="ECO:0000259" key="1">
    <source>
        <dbReference type="PROSITE" id="PS50943"/>
    </source>
</evidence>
<feature type="domain" description="HTH cro/C1-type" evidence="1">
    <location>
        <begin position="19"/>
        <end position="69"/>
    </location>
</feature>
<dbReference type="SMART" id="SM00530">
    <property type="entry name" value="HTH_XRE"/>
    <property type="match status" value="1"/>
</dbReference>
<comment type="caution">
    <text evidence="2">The sequence shown here is derived from an EMBL/GenBank/DDBJ whole genome shotgun (WGS) entry which is preliminary data.</text>
</comment>
<keyword evidence="3" id="KW-1185">Reference proteome</keyword>
<name>A0ABW1EIY8_9BACT</name>
<dbReference type="SUPFAM" id="SSF47413">
    <property type="entry name" value="lambda repressor-like DNA-binding domains"/>
    <property type="match status" value="1"/>
</dbReference>
<reference evidence="3" key="1">
    <citation type="journal article" date="2019" name="Int. J. Syst. Evol. Microbiol.">
        <title>The Global Catalogue of Microorganisms (GCM) 10K type strain sequencing project: providing services to taxonomists for standard genome sequencing and annotation.</title>
        <authorList>
            <consortium name="The Broad Institute Genomics Platform"/>
            <consortium name="The Broad Institute Genome Sequencing Center for Infectious Disease"/>
            <person name="Wu L."/>
            <person name="Ma J."/>
        </authorList>
    </citation>
    <scope>NUCLEOTIDE SEQUENCE [LARGE SCALE GENOMIC DNA]</scope>
    <source>
        <strain evidence="3">JCM 4087</strain>
    </source>
</reference>
<accession>A0ABW1EIY8</accession>